<comment type="caution">
    <text evidence="1">The sequence shown here is derived from an EMBL/GenBank/DDBJ whole genome shotgun (WGS) entry which is preliminary data.</text>
</comment>
<reference evidence="1" key="1">
    <citation type="journal article" date="2015" name="Nature">
        <title>Complex archaea that bridge the gap between prokaryotes and eukaryotes.</title>
        <authorList>
            <person name="Spang A."/>
            <person name="Saw J.H."/>
            <person name="Jorgensen S.L."/>
            <person name="Zaremba-Niedzwiedzka K."/>
            <person name="Martijn J."/>
            <person name="Lind A.E."/>
            <person name="van Eijk R."/>
            <person name="Schleper C."/>
            <person name="Guy L."/>
            <person name="Ettema T.J."/>
        </authorList>
    </citation>
    <scope>NUCLEOTIDE SEQUENCE</scope>
</reference>
<protein>
    <submittedName>
        <fullName evidence="1">Uncharacterized protein</fullName>
    </submittedName>
</protein>
<organism evidence="1">
    <name type="scientific">marine sediment metagenome</name>
    <dbReference type="NCBI Taxonomy" id="412755"/>
    <lineage>
        <taxon>unclassified sequences</taxon>
        <taxon>metagenomes</taxon>
        <taxon>ecological metagenomes</taxon>
    </lineage>
</organism>
<name>A0A0F9EI37_9ZZZZ</name>
<proteinExistence type="predicted"/>
<sequence length="89" mass="10817">MDDLKFCCDCDHGIYRYRQDDWVCDNKALVSDDDTFRCRPGEQGYGFYEDGISKCSYWNYNGQCEGYTLKRLGWIRKCIRRIRWMTRKE</sequence>
<evidence type="ECO:0000313" key="1">
    <source>
        <dbReference type="EMBL" id="KKL65936.1"/>
    </source>
</evidence>
<dbReference type="AlphaFoldDB" id="A0A0F9EI37"/>
<gene>
    <name evidence="1" type="ORF">LCGC14_2150010</name>
</gene>
<dbReference type="EMBL" id="LAZR01027371">
    <property type="protein sequence ID" value="KKL65936.1"/>
    <property type="molecule type" value="Genomic_DNA"/>
</dbReference>
<accession>A0A0F9EI37</accession>